<feature type="region of interest" description="Disordered" evidence="1">
    <location>
        <begin position="1"/>
        <end position="26"/>
    </location>
</feature>
<feature type="compositionally biased region" description="Acidic residues" evidence="1">
    <location>
        <begin position="10"/>
        <end position="21"/>
    </location>
</feature>
<dbReference type="RefSeq" id="WP_131895998.1">
    <property type="nucleotide sequence ID" value="NZ_SMKU01000114.1"/>
</dbReference>
<name>A0A4R5BHV2_9ACTN</name>
<feature type="region of interest" description="Disordered" evidence="1">
    <location>
        <begin position="96"/>
        <end position="116"/>
    </location>
</feature>
<proteinExistence type="predicted"/>
<sequence length="209" mass="22254">MTAGPQSPDETWDESQDEGGESPERVKLRPLDRRVIQAMALAALVPAFLSLQWLDEERSLRSNLKPREKVITVAHGAVGEFGGARWRLMGRENAASLADPASAPGTSPPGGTGAGDVTELRLTLAVRPLDAAGAKTVGSYGTVYRLRDGDGHVWSATGLALGTPRQGVPTRITVRATVPRAKVDSLVLEVRPPAYPRPKGPLPLLRFAP</sequence>
<organism evidence="2 3">
    <name type="scientific">Actinomadura rubrisoli</name>
    <dbReference type="NCBI Taxonomy" id="2530368"/>
    <lineage>
        <taxon>Bacteria</taxon>
        <taxon>Bacillati</taxon>
        <taxon>Actinomycetota</taxon>
        <taxon>Actinomycetes</taxon>
        <taxon>Streptosporangiales</taxon>
        <taxon>Thermomonosporaceae</taxon>
        <taxon>Actinomadura</taxon>
    </lineage>
</organism>
<reference evidence="2 3" key="1">
    <citation type="submission" date="2019-03" db="EMBL/GenBank/DDBJ databases">
        <title>Draft genome sequences of novel Actinobacteria.</title>
        <authorList>
            <person name="Sahin N."/>
            <person name="Ay H."/>
            <person name="Saygin H."/>
        </authorList>
    </citation>
    <scope>NUCLEOTIDE SEQUENCE [LARGE SCALE GENOMIC DNA]</scope>
    <source>
        <strain evidence="2 3">H3C3</strain>
    </source>
</reference>
<evidence type="ECO:0000313" key="2">
    <source>
        <dbReference type="EMBL" id="TDD83292.1"/>
    </source>
</evidence>
<comment type="caution">
    <text evidence="2">The sequence shown here is derived from an EMBL/GenBank/DDBJ whole genome shotgun (WGS) entry which is preliminary data.</text>
</comment>
<dbReference type="AlphaFoldDB" id="A0A4R5BHV2"/>
<dbReference type="OrthoDB" id="3476458at2"/>
<protein>
    <submittedName>
        <fullName evidence="2">Uncharacterized protein</fullName>
    </submittedName>
</protein>
<dbReference type="Proteomes" id="UP000294513">
    <property type="component" value="Unassembled WGS sequence"/>
</dbReference>
<dbReference type="EMBL" id="SMKU01000114">
    <property type="protein sequence ID" value="TDD83292.1"/>
    <property type="molecule type" value="Genomic_DNA"/>
</dbReference>
<evidence type="ECO:0000256" key="1">
    <source>
        <dbReference type="SAM" id="MobiDB-lite"/>
    </source>
</evidence>
<gene>
    <name evidence="2" type="ORF">E1298_21495</name>
</gene>
<accession>A0A4R5BHV2</accession>
<keyword evidence="3" id="KW-1185">Reference proteome</keyword>
<evidence type="ECO:0000313" key="3">
    <source>
        <dbReference type="Proteomes" id="UP000294513"/>
    </source>
</evidence>